<sequence length="298" mass="30952">NRQSAPQTFVLSTTTAINPSTVSHSAPTTADAKGNVMRTEMSSRPTSTPLRSTDGTTFSSKVTTVSKDRIPNSATKVNKVPTSLATFTTMGDFSGVTKGAAATSASTATPSNSTVTPSNSTVTHSTPLAAALPSDNSSANPTTGFPTSIARTSPMVKQDSPTANFNPTQHPTEMNHNFSNPSTASPNPKDANEGKTNKGGVIAGVIIGAILGSILIGLIGYFICGKRRSESFSHRRLYDDTRNDPVLHLDNSLGPYDTSFGCASDDKTSRADKAEEDNAGCPSDGIPMADMAPPQPSP</sequence>
<proteinExistence type="predicted"/>
<evidence type="ECO:0000256" key="2">
    <source>
        <dbReference type="SAM" id="Phobius"/>
    </source>
</evidence>
<feature type="non-terminal residue" evidence="3">
    <location>
        <position position="1"/>
    </location>
</feature>
<evidence type="ECO:0000256" key="1">
    <source>
        <dbReference type="SAM" id="MobiDB-lite"/>
    </source>
</evidence>
<feature type="compositionally biased region" description="Low complexity" evidence="1">
    <location>
        <begin position="42"/>
        <end position="58"/>
    </location>
</feature>
<feature type="region of interest" description="Disordered" evidence="1">
    <location>
        <begin position="16"/>
        <end position="58"/>
    </location>
</feature>
<dbReference type="Pfam" id="PF15672">
    <property type="entry name" value="Mucin15"/>
    <property type="match status" value="1"/>
</dbReference>
<comment type="caution">
    <text evidence="3">The sequence shown here is derived from an EMBL/GenBank/DDBJ whole genome shotgun (WGS) entry which is preliminary data.</text>
</comment>
<feature type="compositionally biased region" description="Polar residues" evidence="1">
    <location>
        <begin position="159"/>
        <end position="186"/>
    </location>
</feature>
<dbReference type="Proteomes" id="UP000541249">
    <property type="component" value="Unassembled WGS sequence"/>
</dbReference>
<feature type="compositionally biased region" description="Basic and acidic residues" evidence="1">
    <location>
        <begin position="264"/>
        <end position="273"/>
    </location>
</feature>
<dbReference type="OrthoDB" id="9950822at2759"/>
<dbReference type="PANTHER" id="PTHR45427:SF1">
    <property type="entry name" value="MUCIN-15"/>
    <property type="match status" value="1"/>
</dbReference>
<feature type="compositionally biased region" description="Polar residues" evidence="1">
    <location>
        <begin position="134"/>
        <end position="151"/>
    </location>
</feature>
<feature type="transmembrane region" description="Helical" evidence="2">
    <location>
        <begin position="201"/>
        <end position="224"/>
    </location>
</feature>
<accession>A0A7L4D002</accession>
<organism evidence="3 4">
    <name type="scientific">Eurystomus gularis</name>
    <dbReference type="NCBI Taxonomy" id="325343"/>
    <lineage>
        <taxon>Eukaryota</taxon>
        <taxon>Metazoa</taxon>
        <taxon>Chordata</taxon>
        <taxon>Craniata</taxon>
        <taxon>Vertebrata</taxon>
        <taxon>Euteleostomi</taxon>
        <taxon>Archelosauria</taxon>
        <taxon>Archosauria</taxon>
        <taxon>Dinosauria</taxon>
        <taxon>Saurischia</taxon>
        <taxon>Theropoda</taxon>
        <taxon>Coelurosauria</taxon>
        <taxon>Aves</taxon>
        <taxon>Neognathae</taxon>
        <taxon>Neoaves</taxon>
        <taxon>Telluraves</taxon>
        <taxon>Coraciimorphae</taxon>
        <taxon>Coraciiformes</taxon>
        <taxon>Coraciidae</taxon>
        <taxon>Eurystomus</taxon>
    </lineage>
</organism>
<dbReference type="AlphaFoldDB" id="A0A7L4D002"/>
<keyword evidence="2" id="KW-0812">Transmembrane</keyword>
<gene>
    <name evidence="3" type="primary">Muc15</name>
    <name evidence="3" type="ORF">EURGUL_R14924</name>
</gene>
<feature type="compositionally biased region" description="Polar residues" evidence="1">
    <location>
        <begin position="16"/>
        <end position="28"/>
    </location>
</feature>
<feature type="region of interest" description="Disordered" evidence="1">
    <location>
        <begin position="260"/>
        <end position="298"/>
    </location>
</feature>
<name>A0A7L4D002_9AVES</name>
<evidence type="ECO:0000313" key="3">
    <source>
        <dbReference type="EMBL" id="NXW54703.1"/>
    </source>
</evidence>
<evidence type="ECO:0000313" key="4">
    <source>
        <dbReference type="Proteomes" id="UP000541249"/>
    </source>
</evidence>
<dbReference type="PANTHER" id="PTHR45427">
    <property type="entry name" value="MUCIN-15"/>
    <property type="match status" value="1"/>
</dbReference>
<feature type="non-terminal residue" evidence="3">
    <location>
        <position position="298"/>
    </location>
</feature>
<reference evidence="3 4" key="1">
    <citation type="submission" date="2019-09" db="EMBL/GenBank/DDBJ databases">
        <title>Bird 10,000 Genomes (B10K) Project - Family phase.</title>
        <authorList>
            <person name="Zhang G."/>
        </authorList>
    </citation>
    <scope>NUCLEOTIDE SEQUENCE [LARGE SCALE GENOMIC DNA]</scope>
    <source>
        <strain evidence="3">B10K-DU-002-51</strain>
        <tissue evidence="3">Muscle</tissue>
    </source>
</reference>
<feature type="compositionally biased region" description="Low complexity" evidence="1">
    <location>
        <begin position="103"/>
        <end position="126"/>
    </location>
</feature>
<keyword evidence="2" id="KW-1133">Transmembrane helix</keyword>
<dbReference type="EMBL" id="VZZY01002867">
    <property type="protein sequence ID" value="NXW54703.1"/>
    <property type="molecule type" value="Genomic_DNA"/>
</dbReference>
<dbReference type="InterPro" id="IPR031371">
    <property type="entry name" value="Mucin-15"/>
</dbReference>
<keyword evidence="4" id="KW-1185">Reference proteome</keyword>
<keyword evidence="2" id="KW-0472">Membrane</keyword>
<protein>
    <submittedName>
        <fullName evidence="3">MUC15 protein</fullName>
    </submittedName>
</protein>
<feature type="region of interest" description="Disordered" evidence="1">
    <location>
        <begin position="103"/>
        <end position="195"/>
    </location>
</feature>